<evidence type="ECO:0000259" key="2">
    <source>
        <dbReference type="SMART" id="SM00347"/>
    </source>
</evidence>
<gene>
    <name evidence="3" type="ORF">WMW72_13220</name>
</gene>
<dbReference type="Proteomes" id="UP001469365">
    <property type="component" value="Unassembled WGS sequence"/>
</dbReference>
<feature type="domain" description="HTH marR-type" evidence="2">
    <location>
        <begin position="30"/>
        <end position="133"/>
    </location>
</feature>
<dbReference type="EMBL" id="JBBPCC010000007">
    <property type="protein sequence ID" value="MEK8128858.1"/>
    <property type="molecule type" value="Genomic_DNA"/>
</dbReference>
<dbReference type="PANTHER" id="PTHR33164">
    <property type="entry name" value="TRANSCRIPTIONAL REGULATOR, MARR FAMILY"/>
    <property type="match status" value="1"/>
</dbReference>
<keyword evidence="1" id="KW-0238">DNA-binding</keyword>
<sequence>MDKNWLNEEEMQLWYVWKCTYKNIFGRVVKEMSETGLSEEGDFGILMRLVDLGNGELRQQELVESMEWTKSRLSHHLTRMEQRGLVLRKPLDTGNGVQVIITSAGKSAVDASRPIYANAVRKHFLDQLTEQDMELITKLAQRIDKMPAD</sequence>
<dbReference type="InterPro" id="IPR036390">
    <property type="entry name" value="WH_DNA-bd_sf"/>
</dbReference>
<keyword evidence="4" id="KW-1185">Reference proteome</keyword>
<protein>
    <submittedName>
        <fullName evidence="3">MarR family transcriptional regulator</fullName>
    </submittedName>
</protein>
<comment type="caution">
    <text evidence="3">The sequence shown here is derived from an EMBL/GenBank/DDBJ whole genome shotgun (WGS) entry which is preliminary data.</text>
</comment>
<proteinExistence type="predicted"/>
<dbReference type="InterPro" id="IPR036388">
    <property type="entry name" value="WH-like_DNA-bd_sf"/>
</dbReference>
<dbReference type="Pfam" id="PF24034">
    <property type="entry name" value="DUF7343"/>
    <property type="match status" value="1"/>
</dbReference>
<dbReference type="RefSeq" id="WP_341415948.1">
    <property type="nucleotide sequence ID" value="NZ_JBBPCC010000007.1"/>
</dbReference>
<dbReference type="Gene3D" id="1.10.10.10">
    <property type="entry name" value="Winged helix-like DNA-binding domain superfamily/Winged helix DNA-binding domain"/>
    <property type="match status" value="1"/>
</dbReference>
<organism evidence="3 4">
    <name type="scientific">Paenibacillus filicis</name>
    <dbReference type="NCBI Taxonomy" id="669464"/>
    <lineage>
        <taxon>Bacteria</taxon>
        <taxon>Bacillati</taxon>
        <taxon>Bacillota</taxon>
        <taxon>Bacilli</taxon>
        <taxon>Bacillales</taxon>
        <taxon>Paenibacillaceae</taxon>
        <taxon>Paenibacillus</taxon>
    </lineage>
</organism>
<evidence type="ECO:0000313" key="3">
    <source>
        <dbReference type="EMBL" id="MEK8128858.1"/>
    </source>
</evidence>
<dbReference type="InterPro" id="IPR055767">
    <property type="entry name" value="DUF7343"/>
</dbReference>
<dbReference type="SUPFAM" id="SSF46785">
    <property type="entry name" value="Winged helix' DNA-binding domain"/>
    <property type="match status" value="1"/>
</dbReference>
<evidence type="ECO:0000313" key="4">
    <source>
        <dbReference type="Proteomes" id="UP001469365"/>
    </source>
</evidence>
<dbReference type="InterPro" id="IPR039422">
    <property type="entry name" value="MarR/SlyA-like"/>
</dbReference>
<dbReference type="PANTHER" id="PTHR33164:SF99">
    <property type="entry name" value="MARR FAMILY REGULATORY PROTEIN"/>
    <property type="match status" value="1"/>
</dbReference>
<dbReference type="InterPro" id="IPR000835">
    <property type="entry name" value="HTH_MarR-typ"/>
</dbReference>
<reference evidence="3 4" key="1">
    <citation type="submission" date="2024-04" db="EMBL/GenBank/DDBJ databases">
        <title>draft genome sequnece of Paenibacillus filicis.</title>
        <authorList>
            <person name="Kim D.-U."/>
        </authorList>
    </citation>
    <scope>NUCLEOTIDE SEQUENCE [LARGE SCALE GENOMIC DNA]</scope>
    <source>
        <strain evidence="3 4">KACC14197</strain>
    </source>
</reference>
<dbReference type="SMART" id="SM00347">
    <property type="entry name" value="HTH_MARR"/>
    <property type="match status" value="1"/>
</dbReference>
<accession>A0ABU9DJ03</accession>
<evidence type="ECO:0000256" key="1">
    <source>
        <dbReference type="ARBA" id="ARBA00023125"/>
    </source>
</evidence>
<name>A0ABU9DJ03_9BACL</name>